<evidence type="ECO:0000313" key="6">
    <source>
        <dbReference type="EMBL" id="TQE98515.1"/>
    </source>
</evidence>
<keyword evidence="4" id="KW-0175">Coiled coil</keyword>
<dbReference type="EMBL" id="VIFK01000184">
    <property type="protein sequence ID" value="TQE98515.1"/>
    <property type="molecule type" value="Genomic_DNA"/>
</dbReference>
<dbReference type="PANTHER" id="PTHR30408">
    <property type="entry name" value="TYPE-1 RESTRICTION ENZYME ECOKI SPECIFICITY PROTEIN"/>
    <property type="match status" value="1"/>
</dbReference>
<evidence type="ECO:0000259" key="5">
    <source>
        <dbReference type="Pfam" id="PF01420"/>
    </source>
</evidence>
<dbReference type="Gene3D" id="3.90.220.20">
    <property type="entry name" value="DNA methylase specificity domains"/>
    <property type="match status" value="2"/>
</dbReference>
<dbReference type="GO" id="GO:0004519">
    <property type="term" value="F:endonuclease activity"/>
    <property type="evidence" value="ECO:0007669"/>
    <property type="project" value="UniProtKB-KW"/>
</dbReference>
<dbReference type="GO" id="GO:0003677">
    <property type="term" value="F:DNA binding"/>
    <property type="evidence" value="ECO:0007669"/>
    <property type="project" value="UniProtKB-KW"/>
</dbReference>
<feature type="coiled-coil region" evidence="4">
    <location>
        <begin position="152"/>
        <end position="179"/>
    </location>
</feature>
<dbReference type="Proteomes" id="UP000315400">
    <property type="component" value="Unassembled WGS sequence"/>
</dbReference>
<dbReference type="Pfam" id="PF01420">
    <property type="entry name" value="Methylase_S"/>
    <property type="match status" value="2"/>
</dbReference>
<organism evidence="6 7">
    <name type="scientific">Spiribacter salinus</name>
    <dbReference type="NCBI Taxonomy" id="1335746"/>
    <lineage>
        <taxon>Bacteria</taxon>
        <taxon>Pseudomonadati</taxon>
        <taxon>Pseudomonadota</taxon>
        <taxon>Gammaproteobacteria</taxon>
        <taxon>Chromatiales</taxon>
        <taxon>Ectothiorhodospiraceae</taxon>
        <taxon>Spiribacter</taxon>
    </lineage>
</organism>
<dbReference type="AlphaFoldDB" id="A0A540VP26"/>
<dbReference type="GO" id="GO:0009307">
    <property type="term" value="P:DNA restriction-modification system"/>
    <property type="evidence" value="ECO:0007669"/>
    <property type="project" value="UniProtKB-KW"/>
</dbReference>
<evidence type="ECO:0000256" key="1">
    <source>
        <dbReference type="ARBA" id="ARBA00010923"/>
    </source>
</evidence>
<dbReference type="CDD" id="cd17267">
    <property type="entry name" value="RMtype1_S_EcoAO83I-TRD1-CR1_like"/>
    <property type="match status" value="1"/>
</dbReference>
<evidence type="ECO:0000313" key="7">
    <source>
        <dbReference type="Proteomes" id="UP000315400"/>
    </source>
</evidence>
<dbReference type="InterPro" id="IPR052021">
    <property type="entry name" value="Type-I_RS_S_subunit"/>
</dbReference>
<keyword evidence="6" id="KW-0378">Hydrolase</keyword>
<evidence type="ECO:0000256" key="4">
    <source>
        <dbReference type="SAM" id="Coils"/>
    </source>
</evidence>
<gene>
    <name evidence="6" type="ORF">FKY71_13445</name>
</gene>
<keyword evidence="2" id="KW-0680">Restriction system</keyword>
<comment type="similarity">
    <text evidence="1">Belongs to the type-I restriction system S methylase family.</text>
</comment>
<feature type="domain" description="Type I restriction modification DNA specificity" evidence="5">
    <location>
        <begin position="58"/>
        <end position="170"/>
    </location>
</feature>
<keyword evidence="6" id="KW-0255">Endonuclease</keyword>
<reference evidence="6 7" key="1">
    <citation type="submission" date="2019-06" db="EMBL/GenBank/DDBJ databases">
        <title>Metagenome assembled Genome of Spiribacter salinus SL48-SHIP from the microbial mat of Salt Lake 48 (Novosibirsk region, Russia).</title>
        <authorList>
            <person name="Shipova A."/>
            <person name="Rozanov A.S."/>
            <person name="Bryanskaya A.V."/>
            <person name="Peltek S.E."/>
        </authorList>
    </citation>
    <scope>NUCLEOTIDE SEQUENCE [LARGE SCALE GENOMIC DNA]</scope>
    <source>
        <strain evidence="6">SL48-SHIP-2</strain>
    </source>
</reference>
<dbReference type="PANTHER" id="PTHR30408:SF13">
    <property type="entry name" value="TYPE I RESTRICTION ENZYME HINDI SPECIFICITY SUBUNIT"/>
    <property type="match status" value="1"/>
</dbReference>
<name>A0A540VP26_9GAMM</name>
<protein>
    <submittedName>
        <fullName evidence="6">Restriction endonuclease subunit S</fullName>
    </submittedName>
</protein>
<keyword evidence="6" id="KW-0540">Nuclease</keyword>
<evidence type="ECO:0000256" key="3">
    <source>
        <dbReference type="ARBA" id="ARBA00023125"/>
    </source>
</evidence>
<proteinExistence type="inferred from homology"/>
<feature type="domain" description="Type I restriction modification DNA specificity" evidence="5">
    <location>
        <begin position="199"/>
        <end position="290"/>
    </location>
</feature>
<sequence length="366" mass="41776">MFAVDCVNKTAPIVEYQTPYEMIRTTNVKGGFIDLDEVRYVTEEVFEKWTRRSRPAFGDVVLTREAPVGEVGRCTFSDRNIFLGQRLFHYRPDPAKLDWNYLAYVLQSWEVQGRLRGMGFGATVHHVKVGDAENLMIPCPPLAVQKKIGDKLAAYDDLIENNRRRIALLEEAARLLYREWFVHLRFPGHEHVRITDGLPKGWERPTFGEIAELKYGKALKQESRVEGTSPVYGSSGIVGNHQAALVEGPSIIVGRKGNVGSVFWSPVDFWPIDTVYFIPKEQADFWLYLALPSAGFQNTDAGVPGLNRDFAYSRRMIRPPAHLRRHFNEAVEPMFKQRTTLETYNQKLAQARDLLLPHLMNGEIVV</sequence>
<dbReference type="InterPro" id="IPR000055">
    <property type="entry name" value="Restrct_endonuc_typeI_TRD"/>
</dbReference>
<dbReference type="InterPro" id="IPR044946">
    <property type="entry name" value="Restrct_endonuc_typeI_TRD_sf"/>
</dbReference>
<keyword evidence="3" id="KW-0238">DNA-binding</keyword>
<evidence type="ECO:0000256" key="2">
    <source>
        <dbReference type="ARBA" id="ARBA00022747"/>
    </source>
</evidence>
<dbReference type="SUPFAM" id="SSF116734">
    <property type="entry name" value="DNA methylase specificity domain"/>
    <property type="match status" value="2"/>
</dbReference>
<comment type="caution">
    <text evidence="6">The sequence shown here is derived from an EMBL/GenBank/DDBJ whole genome shotgun (WGS) entry which is preliminary data.</text>
</comment>
<accession>A0A540VP26</accession>